<comment type="similarity">
    <text evidence="2 12">Belongs to the SecG family.</text>
</comment>
<dbReference type="Pfam" id="PF03840">
    <property type="entry name" value="SecG"/>
    <property type="match status" value="1"/>
</dbReference>
<comment type="caution">
    <text evidence="14">The sequence shown here is derived from an EMBL/GenBank/DDBJ whole genome shotgun (WGS) entry which is preliminary data.</text>
</comment>
<keyword evidence="4 12" id="KW-0813">Transport</keyword>
<keyword evidence="15" id="KW-1185">Reference proteome</keyword>
<keyword evidence="9 12" id="KW-0811">Translocation</keyword>
<comment type="subcellular location">
    <subcellularLocation>
        <location evidence="1 12">Cell membrane</location>
        <topology evidence="1 12">Multi-pass membrane protein</topology>
    </subcellularLocation>
</comment>
<reference evidence="15" key="1">
    <citation type="submission" date="2017-11" db="EMBL/GenBank/DDBJ databases">
        <title>The complete genome sequence of Sphingopyxis pomeranensis sp. nov. strain WS5A3p.</title>
        <authorList>
            <person name="Kaminski M.A."/>
        </authorList>
    </citation>
    <scope>NUCLEOTIDE SEQUENCE [LARGE SCALE GENOMIC DNA]</scope>
    <source>
        <strain evidence="15">WS5A3p</strain>
    </source>
</reference>
<dbReference type="GO" id="GO:0005886">
    <property type="term" value="C:plasma membrane"/>
    <property type="evidence" value="ECO:0007669"/>
    <property type="project" value="UniProtKB-SubCell"/>
</dbReference>
<evidence type="ECO:0000256" key="4">
    <source>
        <dbReference type="ARBA" id="ARBA00022448"/>
    </source>
</evidence>
<evidence type="ECO:0000313" key="15">
    <source>
        <dbReference type="Proteomes" id="UP000238954"/>
    </source>
</evidence>
<feature type="region of interest" description="Disordered" evidence="13">
    <location>
        <begin position="87"/>
        <end position="126"/>
    </location>
</feature>
<evidence type="ECO:0000256" key="7">
    <source>
        <dbReference type="ARBA" id="ARBA00022927"/>
    </source>
</evidence>
<dbReference type="GO" id="GO:0065002">
    <property type="term" value="P:intracellular protein transmembrane transport"/>
    <property type="evidence" value="ECO:0007669"/>
    <property type="project" value="TreeGrafter"/>
</dbReference>
<keyword evidence="6 12" id="KW-0812">Transmembrane</keyword>
<comment type="function">
    <text evidence="11 12">Involved in protein export. Participates in an early event of protein translocation.</text>
</comment>
<keyword evidence="5 12" id="KW-1003">Cell membrane</keyword>
<feature type="compositionally biased region" description="Low complexity" evidence="13">
    <location>
        <begin position="106"/>
        <end position="126"/>
    </location>
</feature>
<dbReference type="PRINTS" id="PR01651">
    <property type="entry name" value="SECGEXPORT"/>
</dbReference>
<evidence type="ECO:0000256" key="13">
    <source>
        <dbReference type="SAM" id="MobiDB-lite"/>
    </source>
</evidence>
<name>A0A2S8B9R2_9SPHN</name>
<dbReference type="PANTHER" id="PTHR34182">
    <property type="entry name" value="PROTEIN-EXPORT MEMBRANE PROTEIN SECG"/>
    <property type="match status" value="1"/>
</dbReference>
<evidence type="ECO:0000256" key="1">
    <source>
        <dbReference type="ARBA" id="ARBA00004651"/>
    </source>
</evidence>
<feature type="compositionally biased region" description="Polar residues" evidence="13">
    <location>
        <begin position="87"/>
        <end position="98"/>
    </location>
</feature>
<dbReference type="Proteomes" id="UP000238954">
    <property type="component" value="Chromosome"/>
</dbReference>
<keyword evidence="10 12" id="KW-0472">Membrane</keyword>
<evidence type="ECO:0000256" key="6">
    <source>
        <dbReference type="ARBA" id="ARBA00022692"/>
    </source>
</evidence>
<feature type="transmembrane region" description="Helical" evidence="12">
    <location>
        <begin position="6"/>
        <end position="25"/>
    </location>
</feature>
<evidence type="ECO:0000313" key="14">
    <source>
        <dbReference type="EMBL" id="PQM29154.1"/>
    </source>
</evidence>
<evidence type="ECO:0000256" key="9">
    <source>
        <dbReference type="ARBA" id="ARBA00023010"/>
    </source>
</evidence>
<dbReference type="NCBIfam" id="TIGR00810">
    <property type="entry name" value="secG"/>
    <property type="match status" value="1"/>
</dbReference>
<evidence type="ECO:0000256" key="3">
    <source>
        <dbReference type="ARBA" id="ARBA00017876"/>
    </source>
</evidence>
<evidence type="ECO:0000256" key="5">
    <source>
        <dbReference type="ARBA" id="ARBA00022475"/>
    </source>
</evidence>
<dbReference type="GO" id="GO:0015450">
    <property type="term" value="F:protein-transporting ATPase activity"/>
    <property type="evidence" value="ECO:0007669"/>
    <property type="project" value="UniProtKB-UniRule"/>
</dbReference>
<dbReference type="GO" id="GO:0043952">
    <property type="term" value="P:protein transport by the Sec complex"/>
    <property type="evidence" value="ECO:0007669"/>
    <property type="project" value="TreeGrafter"/>
</dbReference>
<gene>
    <name evidence="14" type="primary">secG</name>
    <name evidence="14" type="ORF">CVO77_03175</name>
</gene>
<dbReference type="AlphaFoldDB" id="A0A2S8B9R2"/>
<protein>
    <recommendedName>
        <fullName evidence="3 12">Protein-export membrane protein SecG</fullName>
    </recommendedName>
</protein>
<evidence type="ECO:0000256" key="12">
    <source>
        <dbReference type="RuleBase" id="RU365087"/>
    </source>
</evidence>
<accession>A0A2S8B9R2</accession>
<dbReference type="RefSeq" id="WP_106000601.1">
    <property type="nucleotide sequence ID" value="NZ_CM009578.1"/>
</dbReference>
<keyword evidence="8 12" id="KW-1133">Transmembrane helix</keyword>
<evidence type="ECO:0000256" key="2">
    <source>
        <dbReference type="ARBA" id="ARBA00008445"/>
    </source>
</evidence>
<sequence length="140" mass="13370">MSSLFTFLLVVQALIAAVMIGVILMQKSEGGGLGMGGSPGGLLSARGAADFMTRATTVLATLFVSLSIVLAALASVGGAGGSTIDTSLSKTAQQSGSAPTPALTGAAQQAPAQSAPASDDPLAAAAAAASQNAAPALAKK</sequence>
<dbReference type="PANTHER" id="PTHR34182:SF1">
    <property type="entry name" value="PROTEIN-EXPORT MEMBRANE PROTEIN SECG"/>
    <property type="match status" value="1"/>
</dbReference>
<evidence type="ECO:0000256" key="10">
    <source>
        <dbReference type="ARBA" id="ARBA00023136"/>
    </source>
</evidence>
<evidence type="ECO:0000256" key="11">
    <source>
        <dbReference type="ARBA" id="ARBA00025182"/>
    </source>
</evidence>
<keyword evidence="7 12" id="KW-0653">Protein transport</keyword>
<dbReference type="GO" id="GO:0009306">
    <property type="term" value="P:protein secretion"/>
    <property type="evidence" value="ECO:0007669"/>
    <property type="project" value="UniProtKB-UniRule"/>
</dbReference>
<dbReference type="EMBL" id="PHFW01000002">
    <property type="protein sequence ID" value="PQM29154.1"/>
    <property type="molecule type" value="Genomic_DNA"/>
</dbReference>
<feature type="transmembrane region" description="Helical" evidence="12">
    <location>
        <begin position="58"/>
        <end position="80"/>
    </location>
</feature>
<evidence type="ECO:0000256" key="8">
    <source>
        <dbReference type="ARBA" id="ARBA00022989"/>
    </source>
</evidence>
<proteinExistence type="inferred from homology"/>
<dbReference type="InterPro" id="IPR004692">
    <property type="entry name" value="SecG"/>
</dbReference>
<organism evidence="14 15">
    <name type="scientific">Sphingopyxis lindanitolerans</name>
    <dbReference type="NCBI Taxonomy" id="2054227"/>
    <lineage>
        <taxon>Bacteria</taxon>
        <taxon>Pseudomonadati</taxon>
        <taxon>Pseudomonadota</taxon>
        <taxon>Alphaproteobacteria</taxon>
        <taxon>Sphingomonadales</taxon>
        <taxon>Sphingomonadaceae</taxon>
        <taxon>Sphingopyxis</taxon>
    </lineage>
</organism>